<proteinExistence type="predicted"/>
<keyword evidence="3" id="KW-1185">Reference proteome</keyword>
<dbReference type="PROSITE" id="PS51257">
    <property type="entry name" value="PROKAR_LIPOPROTEIN"/>
    <property type="match status" value="1"/>
</dbReference>
<dbReference type="Proteomes" id="UP000538670">
    <property type="component" value="Unassembled WGS sequence"/>
</dbReference>
<dbReference type="AlphaFoldDB" id="A0A7W6AFL1"/>
<accession>A0A7W6AFL1</accession>
<feature type="region of interest" description="Disordered" evidence="1">
    <location>
        <begin position="92"/>
        <end position="141"/>
    </location>
</feature>
<dbReference type="EMBL" id="JACIDH010000021">
    <property type="protein sequence ID" value="MBB3880795.1"/>
    <property type="molecule type" value="Genomic_DNA"/>
</dbReference>
<organism evidence="2 3">
    <name type="scientific">Sphingomonas pseudosanguinis</name>
    <dbReference type="NCBI Taxonomy" id="413712"/>
    <lineage>
        <taxon>Bacteria</taxon>
        <taxon>Pseudomonadati</taxon>
        <taxon>Pseudomonadota</taxon>
        <taxon>Alphaproteobacteria</taxon>
        <taxon>Sphingomonadales</taxon>
        <taxon>Sphingomonadaceae</taxon>
        <taxon>Sphingomonas</taxon>
    </lineage>
</organism>
<dbReference type="RefSeq" id="WP_183952828.1">
    <property type="nucleotide sequence ID" value="NZ_JACIDH010000021.1"/>
</dbReference>
<protein>
    <submittedName>
        <fullName evidence="2">TolA-binding protein</fullName>
    </submittedName>
</protein>
<gene>
    <name evidence="2" type="ORF">GGR48_003245</name>
</gene>
<evidence type="ECO:0000313" key="3">
    <source>
        <dbReference type="Proteomes" id="UP000538670"/>
    </source>
</evidence>
<comment type="caution">
    <text evidence="2">The sequence shown here is derived from an EMBL/GenBank/DDBJ whole genome shotgun (WGS) entry which is preliminary data.</text>
</comment>
<feature type="region of interest" description="Disordered" evidence="1">
    <location>
        <begin position="21"/>
        <end position="43"/>
    </location>
</feature>
<reference evidence="2 3" key="1">
    <citation type="submission" date="2020-08" db="EMBL/GenBank/DDBJ databases">
        <title>Genomic Encyclopedia of Type Strains, Phase IV (KMG-IV): sequencing the most valuable type-strain genomes for metagenomic binning, comparative biology and taxonomic classification.</title>
        <authorList>
            <person name="Goeker M."/>
        </authorList>
    </citation>
    <scope>NUCLEOTIDE SEQUENCE [LARGE SCALE GENOMIC DNA]</scope>
    <source>
        <strain evidence="2 3">DSM 19512</strain>
    </source>
</reference>
<feature type="compositionally biased region" description="Basic and acidic residues" evidence="1">
    <location>
        <begin position="22"/>
        <end position="42"/>
    </location>
</feature>
<name>A0A7W6AFL1_9SPHN</name>
<evidence type="ECO:0000256" key="1">
    <source>
        <dbReference type="SAM" id="MobiDB-lite"/>
    </source>
</evidence>
<sequence>MRRFCVPLLILGVLAGCQPSSPDDRLAKAEQQERSRQEKAAREMVAQTEDQVRVRMLEQRVAALEAQIAMMQGDRKLLDAKLVEQRLNQIEAQKLGVEPSVPTPATSPAAPAGSTNKAPVSPKPRPSPSPAARKPLVLDLR</sequence>
<feature type="compositionally biased region" description="Low complexity" evidence="1">
    <location>
        <begin position="99"/>
        <end position="120"/>
    </location>
</feature>
<evidence type="ECO:0000313" key="2">
    <source>
        <dbReference type="EMBL" id="MBB3880795.1"/>
    </source>
</evidence>